<evidence type="ECO:0000256" key="4">
    <source>
        <dbReference type="PROSITE-ProRule" id="PRU00335"/>
    </source>
</evidence>
<gene>
    <name evidence="6" type="ORF">QFZ46_001312</name>
</gene>
<dbReference type="InterPro" id="IPR011075">
    <property type="entry name" value="TetR_C"/>
</dbReference>
<evidence type="ECO:0000256" key="1">
    <source>
        <dbReference type="ARBA" id="ARBA00023015"/>
    </source>
</evidence>
<dbReference type="PANTHER" id="PTHR47506">
    <property type="entry name" value="TRANSCRIPTIONAL REGULATORY PROTEIN"/>
    <property type="match status" value="1"/>
</dbReference>
<name>A0ABU0P873_9MICO</name>
<dbReference type="PROSITE" id="PS50977">
    <property type="entry name" value="HTH_TETR_2"/>
    <property type="match status" value="1"/>
</dbReference>
<dbReference type="InterPro" id="IPR001647">
    <property type="entry name" value="HTH_TetR"/>
</dbReference>
<dbReference type="Pfam" id="PF16925">
    <property type="entry name" value="TetR_C_13"/>
    <property type="match status" value="1"/>
</dbReference>
<evidence type="ECO:0000259" key="5">
    <source>
        <dbReference type="PROSITE" id="PS50977"/>
    </source>
</evidence>
<dbReference type="Proteomes" id="UP001239085">
    <property type="component" value="Unassembled WGS sequence"/>
</dbReference>
<dbReference type="InterPro" id="IPR036271">
    <property type="entry name" value="Tet_transcr_reg_TetR-rel_C_sf"/>
</dbReference>
<feature type="domain" description="HTH tetR-type" evidence="5">
    <location>
        <begin position="39"/>
        <end position="99"/>
    </location>
</feature>
<evidence type="ECO:0000313" key="7">
    <source>
        <dbReference type="Proteomes" id="UP001239085"/>
    </source>
</evidence>
<organism evidence="6 7">
    <name type="scientific">Microbacterium murale</name>
    <dbReference type="NCBI Taxonomy" id="1081040"/>
    <lineage>
        <taxon>Bacteria</taxon>
        <taxon>Bacillati</taxon>
        <taxon>Actinomycetota</taxon>
        <taxon>Actinomycetes</taxon>
        <taxon>Micrococcales</taxon>
        <taxon>Microbacteriaceae</taxon>
        <taxon>Microbacterium</taxon>
    </lineage>
</organism>
<comment type="caution">
    <text evidence="6">The sequence shown here is derived from an EMBL/GenBank/DDBJ whole genome shotgun (WGS) entry which is preliminary data.</text>
</comment>
<evidence type="ECO:0000313" key="6">
    <source>
        <dbReference type="EMBL" id="MDQ0643152.1"/>
    </source>
</evidence>
<accession>A0ABU0P873</accession>
<protein>
    <submittedName>
        <fullName evidence="6">AcrR family transcriptional regulator</fullName>
    </submittedName>
</protein>
<dbReference type="InterPro" id="IPR009057">
    <property type="entry name" value="Homeodomain-like_sf"/>
</dbReference>
<evidence type="ECO:0000256" key="2">
    <source>
        <dbReference type="ARBA" id="ARBA00023125"/>
    </source>
</evidence>
<sequence>MGFRADEYVRSYVEYTNDRAYTRGMAEKLVQDGRRARGDATRRVVLSSATDLASVEGLDGLTIGRLAGSSGHSKSSIATLFGSKEALQLATIAAAREIFIDRIITPAREEPRGLPRLVALLRGAMAYSRDRVFPGGCFFAATAADVDSKPGAVSDAVRAASTDWYNYIEAQVRFAADAGELAIDEVGAEVLAFHLIALYEESNSRSLLMDDDRPYVLAAAAMTERLIAAGAARDLVVALEK</sequence>
<feature type="DNA-binding region" description="H-T-H motif" evidence="4">
    <location>
        <begin position="62"/>
        <end position="81"/>
    </location>
</feature>
<dbReference type="EMBL" id="JAUSXK010000001">
    <property type="protein sequence ID" value="MDQ0643152.1"/>
    <property type="molecule type" value="Genomic_DNA"/>
</dbReference>
<keyword evidence="2 4" id="KW-0238">DNA-binding</keyword>
<keyword evidence="1" id="KW-0805">Transcription regulation</keyword>
<dbReference type="Gene3D" id="1.10.10.60">
    <property type="entry name" value="Homeodomain-like"/>
    <property type="match status" value="1"/>
</dbReference>
<dbReference type="SUPFAM" id="SSF46689">
    <property type="entry name" value="Homeodomain-like"/>
    <property type="match status" value="1"/>
</dbReference>
<dbReference type="PANTHER" id="PTHR47506:SF6">
    <property type="entry name" value="HTH-TYPE TRANSCRIPTIONAL REPRESSOR NEMR"/>
    <property type="match status" value="1"/>
</dbReference>
<evidence type="ECO:0000256" key="3">
    <source>
        <dbReference type="ARBA" id="ARBA00023163"/>
    </source>
</evidence>
<dbReference type="SUPFAM" id="SSF48498">
    <property type="entry name" value="Tetracyclin repressor-like, C-terminal domain"/>
    <property type="match status" value="1"/>
</dbReference>
<keyword evidence="3" id="KW-0804">Transcription</keyword>
<reference evidence="6 7" key="1">
    <citation type="submission" date="2023-07" db="EMBL/GenBank/DDBJ databases">
        <title>Comparative genomics of wheat-associated soil bacteria to identify genetic determinants of phenazine resistance.</title>
        <authorList>
            <person name="Mouncey N."/>
        </authorList>
    </citation>
    <scope>NUCLEOTIDE SEQUENCE [LARGE SCALE GENOMIC DNA]</scope>
    <source>
        <strain evidence="6 7">W2I7</strain>
    </source>
</reference>
<proteinExistence type="predicted"/>
<dbReference type="Gene3D" id="1.10.357.10">
    <property type="entry name" value="Tetracycline Repressor, domain 2"/>
    <property type="match status" value="1"/>
</dbReference>
<keyword evidence="7" id="KW-1185">Reference proteome</keyword>